<dbReference type="PANTHER" id="PTHR30004">
    <property type="entry name" value="4-HYDROXYTHREONINE-4-PHOSPHATE DEHYDROGENASE"/>
    <property type="match status" value="1"/>
</dbReference>
<evidence type="ECO:0000313" key="4">
    <source>
        <dbReference type="EMBL" id="TDU31628.1"/>
    </source>
</evidence>
<dbReference type="GO" id="GO:0046872">
    <property type="term" value="F:metal ion binding"/>
    <property type="evidence" value="ECO:0007669"/>
    <property type="project" value="UniProtKB-KW"/>
</dbReference>
<keyword evidence="3" id="KW-0520">NAD</keyword>
<dbReference type="RefSeq" id="WP_210772451.1">
    <property type="nucleotide sequence ID" value="NZ_MWIN01000012.1"/>
</dbReference>
<dbReference type="AlphaFoldDB" id="A0A4R7PC88"/>
<dbReference type="InterPro" id="IPR005255">
    <property type="entry name" value="PdxA_fam"/>
</dbReference>
<evidence type="ECO:0000256" key="1">
    <source>
        <dbReference type="ARBA" id="ARBA00022723"/>
    </source>
</evidence>
<organism evidence="4 5">
    <name type="scientific">Panacagrimonas perspica</name>
    <dbReference type="NCBI Taxonomy" id="381431"/>
    <lineage>
        <taxon>Bacteria</taxon>
        <taxon>Pseudomonadati</taxon>
        <taxon>Pseudomonadota</taxon>
        <taxon>Gammaproteobacteria</taxon>
        <taxon>Nevskiales</taxon>
        <taxon>Nevskiaceae</taxon>
        <taxon>Panacagrimonas</taxon>
    </lineage>
</organism>
<dbReference type="GO" id="GO:0016491">
    <property type="term" value="F:oxidoreductase activity"/>
    <property type="evidence" value="ECO:0007669"/>
    <property type="project" value="UniProtKB-KW"/>
</dbReference>
<evidence type="ECO:0000256" key="2">
    <source>
        <dbReference type="ARBA" id="ARBA00023002"/>
    </source>
</evidence>
<gene>
    <name evidence="4" type="ORF">DFR24_1001</name>
</gene>
<dbReference type="GO" id="GO:0051287">
    <property type="term" value="F:NAD binding"/>
    <property type="evidence" value="ECO:0007669"/>
    <property type="project" value="InterPro"/>
</dbReference>
<comment type="caution">
    <text evidence="4">The sequence shown here is derived from an EMBL/GenBank/DDBJ whole genome shotgun (WGS) entry which is preliminary data.</text>
</comment>
<reference evidence="4 5" key="1">
    <citation type="submission" date="2019-03" db="EMBL/GenBank/DDBJ databases">
        <title>Genomic Encyclopedia of Type Strains, Phase IV (KMG-IV): sequencing the most valuable type-strain genomes for metagenomic binning, comparative biology and taxonomic classification.</title>
        <authorList>
            <person name="Goeker M."/>
        </authorList>
    </citation>
    <scope>NUCLEOTIDE SEQUENCE [LARGE SCALE GENOMIC DNA]</scope>
    <source>
        <strain evidence="4 5">DSM 26377</strain>
    </source>
</reference>
<dbReference type="Proteomes" id="UP000295341">
    <property type="component" value="Unassembled WGS sequence"/>
</dbReference>
<name>A0A4R7PC88_9GAMM</name>
<keyword evidence="2" id="KW-0560">Oxidoreductase</keyword>
<evidence type="ECO:0000256" key="3">
    <source>
        <dbReference type="ARBA" id="ARBA00023027"/>
    </source>
</evidence>
<dbReference type="Gene3D" id="3.40.718.10">
    <property type="entry name" value="Isopropylmalate Dehydrogenase"/>
    <property type="match status" value="1"/>
</dbReference>
<proteinExistence type="predicted"/>
<accession>A0A4R7PC88</accession>
<keyword evidence="5" id="KW-1185">Reference proteome</keyword>
<dbReference type="EMBL" id="SOBT01000008">
    <property type="protein sequence ID" value="TDU31628.1"/>
    <property type="molecule type" value="Genomic_DNA"/>
</dbReference>
<protein>
    <submittedName>
        <fullName evidence="4">4-hydroxythreonine-4-phosphate dehydrogenase</fullName>
    </submittedName>
</protein>
<dbReference type="PANTHER" id="PTHR30004:SF6">
    <property type="entry name" value="D-THREONATE 4-PHOSPHATE DEHYDROGENASE"/>
    <property type="match status" value="1"/>
</dbReference>
<dbReference type="SUPFAM" id="SSF53659">
    <property type="entry name" value="Isocitrate/Isopropylmalate dehydrogenase-like"/>
    <property type="match status" value="1"/>
</dbReference>
<keyword evidence="1" id="KW-0479">Metal-binding</keyword>
<dbReference type="Pfam" id="PF04166">
    <property type="entry name" value="PdxA"/>
    <property type="match status" value="1"/>
</dbReference>
<evidence type="ECO:0000313" key="5">
    <source>
        <dbReference type="Proteomes" id="UP000295341"/>
    </source>
</evidence>
<sequence length="331" mass="34417">MLPTVGIMTGDPNGIGPEVTIKALASGRLKSRCRPLIVGSRAVVEQAVRVAAPGLAVRSAAGPHDTDPDERVIDVLESAAYDGDPTCYRGDLAVGGAATGAWIDHLDRLARDGKLDACVMGPISGKAMQLAGTLGSVPSYSPHDPAYLLLRSGRLVIAHLTDHMPLRDVSAAITAEAVHRLIVCLSRSLHAWGVGAGRIAVAGFNPHAAGDEETSSIAPAVSRARGEGISVEGPVSPDSVFRQCIEGHYDAVVAMYHDQGHIPIKTWGFSGNCVLFLGPSYVHTSVAHGTAHDIVGTGTADASMMFNAIADAASLAIGKGFAMIEQDRVPR</sequence>